<protein>
    <submittedName>
        <fullName evidence="3">Uncharacterized protein</fullName>
    </submittedName>
</protein>
<feature type="compositionally biased region" description="Basic and acidic residues" evidence="1">
    <location>
        <begin position="138"/>
        <end position="149"/>
    </location>
</feature>
<evidence type="ECO:0000256" key="2">
    <source>
        <dbReference type="SAM" id="Phobius"/>
    </source>
</evidence>
<keyword evidence="2" id="KW-1133">Transmembrane helix</keyword>
<feature type="compositionally biased region" description="Basic residues" evidence="1">
    <location>
        <begin position="237"/>
        <end position="261"/>
    </location>
</feature>
<comment type="caution">
    <text evidence="3">The sequence shown here is derived from an EMBL/GenBank/DDBJ whole genome shotgun (WGS) entry which is preliminary data.</text>
</comment>
<evidence type="ECO:0000256" key="1">
    <source>
        <dbReference type="SAM" id="MobiDB-lite"/>
    </source>
</evidence>
<sequence>MAKYSRMKRYQGLRESLDRETTQTQQPSTNKNLERLSRVASANQTLSHADQPQRKREENLHTVTQELPTSPVMDHLFDEVKQYNIENGNTVSDDTQINILKQLDGTQVMHRNEHFMPMEQQEEDLGSTMELPVSKIQEKVNEKPKKQAADYEDGTDILPMRDEPLPVHPVVDEPVEEPKPEPETDKQTTKEKIVLTHDDFDFDEDDIDSQDFDEDEDVPARSERIEEDTVEEEKPVKKPKPKTKPKKVKKKKVKKQKKAKEKKPAKEAKPKAKNRTGTILNVVLIVLVILLVIAIAATYMMMKNLGA</sequence>
<feature type="region of interest" description="Disordered" evidence="1">
    <location>
        <begin position="1"/>
        <end position="58"/>
    </location>
</feature>
<reference evidence="3 4" key="1">
    <citation type="submission" date="2018-11" db="EMBL/GenBank/DDBJ databases">
        <title>Clostridium sp. nov., a member of the family Erysipelotrichaceae isolated from pig faeces.</title>
        <authorList>
            <person name="Chang Y.-H."/>
        </authorList>
    </citation>
    <scope>NUCLEOTIDE SEQUENCE [LARGE SCALE GENOMIC DNA]</scope>
    <source>
        <strain evidence="3 4">YH-panp20</strain>
    </source>
</reference>
<organism evidence="3 4">
    <name type="scientific">Absicoccus porci</name>
    <dbReference type="NCBI Taxonomy" id="2486576"/>
    <lineage>
        <taxon>Bacteria</taxon>
        <taxon>Bacillati</taxon>
        <taxon>Bacillota</taxon>
        <taxon>Erysipelotrichia</taxon>
        <taxon>Erysipelotrichales</taxon>
        <taxon>Erysipelotrichaceae</taxon>
        <taxon>Absicoccus</taxon>
    </lineage>
</organism>
<dbReference type="OrthoDB" id="1770898at2"/>
<keyword evidence="2" id="KW-0472">Membrane</keyword>
<gene>
    <name evidence="3" type="ORF">EDX97_03875</name>
</gene>
<feature type="compositionally biased region" description="Polar residues" evidence="1">
    <location>
        <begin position="40"/>
        <end position="50"/>
    </location>
</feature>
<feature type="transmembrane region" description="Helical" evidence="2">
    <location>
        <begin position="279"/>
        <end position="302"/>
    </location>
</feature>
<evidence type="ECO:0000313" key="3">
    <source>
        <dbReference type="EMBL" id="RNM31700.1"/>
    </source>
</evidence>
<keyword evidence="2" id="KW-0812">Transmembrane</keyword>
<dbReference type="AlphaFoldDB" id="A0A3N0I5D6"/>
<feature type="compositionally biased region" description="Basic and acidic residues" evidence="1">
    <location>
        <begin position="176"/>
        <end position="199"/>
    </location>
</feature>
<feature type="compositionally biased region" description="Basic residues" evidence="1">
    <location>
        <begin position="1"/>
        <end position="11"/>
    </location>
</feature>
<feature type="region of interest" description="Disordered" evidence="1">
    <location>
        <begin position="138"/>
        <end position="273"/>
    </location>
</feature>
<keyword evidence="4" id="KW-1185">Reference proteome</keyword>
<name>A0A3N0I5D6_9FIRM</name>
<dbReference type="Proteomes" id="UP000276568">
    <property type="component" value="Unassembled WGS sequence"/>
</dbReference>
<feature type="compositionally biased region" description="Polar residues" evidence="1">
    <location>
        <begin position="22"/>
        <end position="31"/>
    </location>
</feature>
<dbReference type="RefSeq" id="WP_128519859.1">
    <property type="nucleotide sequence ID" value="NZ_JALFCT010000009.1"/>
</dbReference>
<evidence type="ECO:0000313" key="4">
    <source>
        <dbReference type="Proteomes" id="UP000276568"/>
    </source>
</evidence>
<feature type="compositionally biased region" description="Acidic residues" evidence="1">
    <location>
        <begin position="200"/>
        <end position="217"/>
    </location>
</feature>
<dbReference type="EMBL" id="RJQC01000001">
    <property type="protein sequence ID" value="RNM31700.1"/>
    <property type="molecule type" value="Genomic_DNA"/>
</dbReference>
<proteinExistence type="predicted"/>
<accession>A0A3N0I5D6</accession>